<name>A0ABY5MVM3_9SPHN</name>
<feature type="domain" description="Thiamine pyrophosphate enzyme TPP-binding" evidence="5">
    <location>
        <begin position="393"/>
        <end position="529"/>
    </location>
</feature>
<dbReference type="SUPFAM" id="SSF52467">
    <property type="entry name" value="DHS-like NAD/FAD-binding domain"/>
    <property type="match status" value="1"/>
</dbReference>
<evidence type="ECO:0000256" key="2">
    <source>
        <dbReference type="ARBA" id="ARBA00023052"/>
    </source>
</evidence>
<dbReference type="InterPro" id="IPR011766">
    <property type="entry name" value="TPP_enzyme_TPP-bd"/>
</dbReference>
<gene>
    <name evidence="7" type="primary">mdlC</name>
    <name evidence="7" type="ORF">M1K48_01250</name>
</gene>
<dbReference type="PANTHER" id="PTHR18968">
    <property type="entry name" value="THIAMINE PYROPHOSPHATE ENZYMES"/>
    <property type="match status" value="1"/>
</dbReference>
<proteinExistence type="inferred from homology"/>
<dbReference type="CDD" id="cd07035">
    <property type="entry name" value="TPP_PYR_POX_like"/>
    <property type="match status" value="1"/>
</dbReference>
<dbReference type="InterPro" id="IPR045229">
    <property type="entry name" value="TPP_enz"/>
</dbReference>
<evidence type="ECO:0000313" key="8">
    <source>
        <dbReference type="Proteomes" id="UP000831921"/>
    </source>
</evidence>
<keyword evidence="2 3" id="KW-0786">Thiamine pyrophosphate</keyword>
<feature type="domain" description="Thiamine pyrophosphate enzyme central" evidence="4">
    <location>
        <begin position="202"/>
        <end position="336"/>
    </location>
</feature>
<dbReference type="InterPro" id="IPR029035">
    <property type="entry name" value="DHS-like_NAD/FAD-binding_dom"/>
</dbReference>
<dbReference type="InterPro" id="IPR000399">
    <property type="entry name" value="TPP-bd_CS"/>
</dbReference>
<dbReference type="Pfam" id="PF02775">
    <property type="entry name" value="TPP_enzyme_C"/>
    <property type="match status" value="1"/>
</dbReference>
<sequence length="553" mass="57765">MSLDGLHVGRTETHVGYAVRQAVMELLERFGMTTIFGNPGSTELPMFRDFPEGFRYILGLQESVVVAMADGFAQASGAAALVNLHSSAGVGHAMGNLFTAYRNGTPLVITAGQQARSMLPYAPFLHAERATELPRPFVKWAIEPARAQDVPQAIAQAYQIAMQAPRGPTFVSIPIDDWEQPAQPVAVTRLSAKAAPDPQAMAEAAATIAKASRIAIVAGTGVASNSARDNLLALAERIDADVWIAPMAARNPFPEDHRLFRGFLPASREAIVQRLDGADCILVLGAPVFTYHVEGSGPFVPPGAALIQIGDDPAEAARVPEGIAIVADLAHALNALAGLAPARPQGSSVRRDQPAPPPPNVLTDTLLMSRLAALRPAGIAVVEEAPSTRGPMHDHLPMLAGDEFHTCASGGLGHALPAAVGVALARPDRPVLCLLGDGSAMYAIQGIWSAGHYTADVRFVIVNNGGYAALDQFGALFGLEAVGSKMPGIDFVALAKAQGVPGECVSDPGDLDRALTALFAGAGPRLLEVIVARGGGDPHADDHALEEHRGEAL</sequence>
<evidence type="ECO:0000259" key="5">
    <source>
        <dbReference type="Pfam" id="PF02775"/>
    </source>
</evidence>
<evidence type="ECO:0000259" key="6">
    <source>
        <dbReference type="Pfam" id="PF02776"/>
    </source>
</evidence>
<dbReference type="CDD" id="cd02002">
    <property type="entry name" value="TPP_BFDC"/>
    <property type="match status" value="1"/>
</dbReference>
<evidence type="ECO:0000256" key="1">
    <source>
        <dbReference type="ARBA" id="ARBA00007812"/>
    </source>
</evidence>
<dbReference type="Gene3D" id="3.40.50.970">
    <property type="match status" value="2"/>
</dbReference>
<dbReference type="InterPro" id="IPR012000">
    <property type="entry name" value="Thiamin_PyroP_enz_cen_dom"/>
</dbReference>
<dbReference type="Pfam" id="PF00205">
    <property type="entry name" value="TPP_enzyme_M"/>
    <property type="match status" value="1"/>
</dbReference>
<dbReference type="EC" id="4.1.1.7" evidence="7"/>
<feature type="domain" description="Thiamine pyrophosphate enzyme N-terminal TPP-binding" evidence="6">
    <location>
        <begin position="19"/>
        <end position="119"/>
    </location>
</feature>
<evidence type="ECO:0000259" key="4">
    <source>
        <dbReference type="Pfam" id="PF00205"/>
    </source>
</evidence>
<comment type="similarity">
    <text evidence="1 3">Belongs to the TPP enzyme family.</text>
</comment>
<organism evidence="7 8">
    <name type="scientific">Sphingomonas glaciei</name>
    <dbReference type="NCBI Taxonomy" id="2938948"/>
    <lineage>
        <taxon>Bacteria</taxon>
        <taxon>Pseudomonadati</taxon>
        <taxon>Pseudomonadota</taxon>
        <taxon>Alphaproteobacteria</taxon>
        <taxon>Sphingomonadales</taxon>
        <taxon>Sphingomonadaceae</taxon>
        <taxon>Sphingomonas</taxon>
    </lineage>
</organism>
<dbReference type="SUPFAM" id="SSF52518">
    <property type="entry name" value="Thiamin diphosphate-binding fold (THDP-binding)"/>
    <property type="match status" value="2"/>
</dbReference>
<dbReference type="NCBIfam" id="NF005485">
    <property type="entry name" value="PRK07092.1"/>
    <property type="match status" value="1"/>
</dbReference>
<dbReference type="PROSITE" id="PS00187">
    <property type="entry name" value="TPP_ENZYMES"/>
    <property type="match status" value="1"/>
</dbReference>
<dbReference type="InterPro" id="IPR012001">
    <property type="entry name" value="Thiamin_PyroP_enz_TPP-bd_dom"/>
</dbReference>
<dbReference type="Pfam" id="PF02776">
    <property type="entry name" value="TPP_enzyme_N"/>
    <property type="match status" value="1"/>
</dbReference>
<dbReference type="EMBL" id="CP097253">
    <property type="protein sequence ID" value="UUR08303.1"/>
    <property type="molecule type" value="Genomic_DNA"/>
</dbReference>
<accession>A0ABY5MVM3</accession>
<dbReference type="GO" id="GO:0050695">
    <property type="term" value="F:benzoylformate decarboxylase activity"/>
    <property type="evidence" value="ECO:0007669"/>
    <property type="project" value="UniProtKB-EC"/>
</dbReference>
<dbReference type="PANTHER" id="PTHR18968:SF133">
    <property type="entry name" value="BENZOYLFORMATE DECARBOXYLASE"/>
    <property type="match status" value="1"/>
</dbReference>
<keyword evidence="7" id="KW-0456">Lyase</keyword>
<protein>
    <submittedName>
        <fullName evidence="7">Benzoylformate decarboxylase</fullName>
        <ecNumber evidence="7">4.1.1.7</ecNumber>
    </submittedName>
</protein>
<keyword evidence="8" id="KW-1185">Reference proteome</keyword>
<evidence type="ECO:0000313" key="7">
    <source>
        <dbReference type="EMBL" id="UUR08303.1"/>
    </source>
</evidence>
<dbReference type="Gene3D" id="3.40.50.1220">
    <property type="entry name" value="TPP-binding domain"/>
    <property type="match status" value="1"/>
</dbReference>
<dbReference type="Proteomes" id="UP000831921">
    <property type="component" value="Chromosome"/>
</dbReference>
<dbReference type="InterPro" id="IPR029061">
    <property type="entry name" value="THDP-binding"/>
</dbReference>
<reference evidence="7 8" key="1">
    <citation type="submission" date="2022-05" db="EMBL/GenBank/DDBJ databases">
        <title>S8-45 Sphingomonas ultraviolaceadurans.</title>
        <authorList>
            <person name="Liu Y."/>
        </authorList>
    </citation>
    <scope>NUCLEOTIDE SEQUENCE [LARGE SCALE GENOMIC DNA]</scope>
    <source>
        <strain evidence="7 8">S8-45</strain>
    </source>
</reference>
<evidence type="ECO:0000256" key="3">
    <source>
        <dbReference type="RuleBase" id="RU362132"/>
    </source>
</evidence>
<dbReference type="RefSeq" id="WP_249504081.1">
    <property type="nucleotide sequence ID" value="NZ_CP097253.1"/>
</dbReference>